<name>A0A649VRV4_9CAUD</name>
<organism evidence="1 2">
    <name type="scientific">Gordonia phage Stormageddon</name>
    <dbReference type="NCBI Taxonomy" id="2656541"/>
    <lineage>
        <taxon>Viruses</taxon>
        <taxon>Duplodnaviria</taxon>
        <taxon>Heunggongvirae</taxon>
        <taxon>Uroviricota</taxon>
        <taxon>Caudoviricetes</taxon>
        <taxon>Stormageddonvirus</taxon>
        <taxon>Stormageddonvirus Stormageddon</taxon>
    </lineage>
</organism>
<protein>
    <submittedName>
        <fullName evidence="1">Uncharacterized protein</fullName>
    </submittedName>
</protein>
<dbReference type="KEGG" id="vg:64766828"/>
<proteinExistence type="predicted"/>
<dbReference type="GeneID" id="64766828"/>
<evidence type="ECO:0000313" key="1">
    <source>
        <dbReference type="EMBL" id="QGJ94981.1"/>
    </source>
</evidence>
<dbReference type="EMBL" id="MN586040">
    <property type="protein sequence ID" value="QGJ94981.1"/>
    <property type="molecule type" value="Genomic_DNA"/>
</dbReference>
<sequence length="66" mass="7558">MAEMMGGPLDGKFEEPIRCTECDRGEVMDIVETVEGPNGQLQEHLYSYDEQTGRWQWLGHENVEVS</sequence>
<accession>A0A649VRV4</accession>
<keyword evidence="2" id="KW-1185">Reference proteome</keyword>
<gene>
    <name evidence="1" type="primary">121</name>
    <name evidence="1" type="ORF">SEA_STORMAGEDDON_121</name>
</gene>
<dbReference type="Proteomes" id="UP000423065">
    <property type="component" value="Segment"/>
</dbReference>
<evidence type="ECO:0000313" key="2">
    <source>
        <dbReference type="Proteomes" id="UP000423065"/>
    </source>
</evidence>
<dbReference type="RefSeq" id="YP_010059596.1">
    <property type="nucleotide sequence ID" value="NC_054726.1"/>
</dbReference>
<reference evidence="1 2" key="1">
    <citation type="submission" date="2019-10" db="EMBL/GenBank/DDBJ databases">
        <authorList>
            <person name="Garlena R.A."/>
            <person name="Russell D.A."/>
            <person name="Pope W.H."/>
            <person name="Jacobs-Sera D."/>
            <person name="Hatfull G.F."/>
        </authorList>
    </citation>
    <scope>NUCLEOTIDE SEQUENCE [LARGE SCALE GENOMIC DNA]</scope>
</reference>